<proteinExistence type="predicted"/>
<dbReference type="EMBL" id="CP117411">
    <property type="protein sequence ID" value="WCT75255.1"/>
    <property type="molecule type" value="Genomic_DNA"/>
</dbReference>
<organism evidence="1 2">
    <name type="scientific">Sphingomonas naphthae</name>
    <dbReference type="NCBI Taxonomy" id="1813468"/>
    <lineage>
        <taxon>Bacteria</taxon>
        <taxon>Pseudomonadati</taxon>
        <taxon>Pseudomonadota</taxon>
        <taxon>Alphaproteobacteria</taxon>
        <taxon>Sphingomonadales</taxon>
        <taxon>Sphingomonadaceae</taxon>
        <taxon>Sphingomonas</taxon>
    </lineage>
</organism>
<sequence length="54" mass="5738">MWIAMCCRRRWRAGGPPGRYAKPGEVAAQIGFLLSDACATVTGATFSIDGGYSL</sequence>
<evidence type="ECO:0000313" key="1">
    <source>
        <dbReference type="EMBL" id="WCT75255.1"/>
    </source>
</evidence>
<dbReference type="InterPro" id="IPR036291">
    <property type="entry name" value="NAD(P)-bd_dom_sf"/>
</dbReference>
<dbReference type="Gene3D" id="3.40.50.720">
    <property type="entry name" value="NAD(P)-binding Rossmann-like Domain"/>
    <property type="match status" value="1"/>
</dbReference>
<gene>
    <name evidence="1" type="ORF">PQ455_08565</name>
</gene>
<dbReference type="SUPFAM" id="SSF51735">
    <property type="entry name" value="NAD(P)-binding Rossmann-fold domains"/>
    <property type="match status" value="1"/>
</dbReference>
<dbReference type="RefSeq" id="WP_273690956.1">
    <property type="nucleotide sequence ID" value="NZ_CP117411.1"/>
</dbReference>
<name>A0ABY7TQN8_9SPHN</name>
<dbReference type="InterPro" id="IPR002347">
    <property type="entry name" value="SDR_fam"/>
</dbReference>
<keyword evidence="2" id="KW-1185">Reference proteome</keyword>
<reference evidence="1 2" key="1">
    <citation type="submission" date="2023-02" db="EMBL/GenBank/DDBJ databases">
        <title>Genome sequence of Sphingomonas naphthae.</title>
        <authorList>
            <person name="Kim S."/>
            <person name="Heo J."/>
            <person name="Kwon S.-W."/>
        </authorList>
    </citation>
    <scope>NUCLEOTIDE SEQUENCE [LARGE SCALE GENOMIC DNA]</scope>
    <source>
        <strain evidence="1 2">KACC 18716</strain>
    </source>
</reference>
<evidence type="ECO:0000313" key="2">
    <source>
        <dbReference type="Proteomes" id="UP001220395"/>
    </source>
</evidence>
<dbReference type="Proteomes" id="UP001220395">
    <property type="component" value="Chromosome"/>
</dbReference>
<protein>
    <submittedName>
        <fullName evidence="1">SDR family oxidoreductase</fullName>
    </submittedName>
</protein>
<accession>A0ABY7TQN8</accession>
<dbReference type="Pfam" id="PF13561">
    <property type="entry name" value="adh_short_C2"/>
    <property type="match status" value="1"/>
</dbReference>